<dbReference type="OMA" id="QESACAF"/>
<feature type="region of interest" description="Disordered" evidence="2">
    <location>
        <begin position="367"/>
        <end position="409"/>
    </location>
</feature>
<feature type="region of interest" description="Disordered" evidence="2">
    <location>
        <begin position="194"/>
        <end position="235"/>
    </location>
</feature>
<dbReference type="PANTHER" id="PTHR33740:SF3">
    <property type="entry name" value="GPI-ANCHORED ADHESIN-LIKE PROTEIN"/>
    <property type="match status" value="1"/>
</dbReference>
<dbReference type="PROSITE" id="PS51272">
    <property type="entry name" value="SLH"/>
    <property type="match status" value="1"/>
</dbReference>
<dbReference type="Gramene" id="TRITD7Bv1G000110.13">
    <property type="protein sequence ID" value="TRITD7Bv1G000110.13"/>
    <property type="gene ID" value="TRITD7Bv1G000110"/>
</dbReference>
<feature type="coiled-coil region" evidence="1">
    <location>
        <begin position="675"/>
        <end position="818"/>
    </location>
</feature>
<proteinExistence type="predicted"/>
<organism evidence="4 5">
    <name type="scientific">Triticum turgidum subsp. durum</name>
    <name type="common">Durum wheat</name>
    <name type="synonym">Triticum durum</name>
    <dbReference type="NCBI Taxonomy" id="4567"/>
    <lineage>
        <taxon>Eukaryota</taxon>
        <taxon>Viridiplantae</taxon>
        <taxon>Streptophyta</taxon>
        <taxon>Embryophyta</taxon>
        <taxon>Tracheophyta</taxon>
        <taxon>Spermatophyta</taxon>
        <taxon>Magnoliopsida</taxon>
        <taxon>Liliopsida</taxon>
        <taxon>Poales</taxon>
        <taxon>Poaceae</taxon>
        <taxon>BOP clade</taxon>
        <taxon>Pooideae</taxon>
        <taxon>Triticodae</taxon>
        <taxon>Triticeae</taxon>
        <taxon>Triticinae</taxon>
        <taxon>Triticum</taxon>
    </lineage>
</organism>
<evidence type="ECO:0000256" key="1">
    <source>
        <dbReference type="SAM" id="Coils"/>
    </source>
</evidence>
<dbReference type="PANTHER" id="PTHR33740">
    <property type="entry name" value="GPI-ANCHORED ADHESIN-LIKE PROTEIN"/>
    <property type="match status" value="1"/>
</dbReference>
<evidence type="ECO:0000313" key="5">
    <source>
        <dbReference type="Proteomes" id="UP000324705"/>
    </source>
</evidence>
<evidence type="ECO:0000259" key="3">
    <source>
        <dbReference type="PROSITE" id="PS51272"/>
    </source>
</evidence>
<feature type="domain" description="SLH" evidence="3">
    <location>
        <begin position="498"/>
        <end position="575"/>
    </location>
</feature>
<sequence length="951" mass="102879">MERFVEEGGPSPVPCVVEYYLCMWCGSSQPLAWGRVSPSSSVGQVRAGQGRAGQVRSGEVVMASSLAAASPSPSPACCSLQLHLLRRPALVVFPKVGRPHLRLPLRLRAQASSSPSPDPEAEADDSFAGWSDQDNKDSAADSGGGPFGGLVGPALAGLLFLAGVTFAAISLRPTGSKAPIQTFLPTHTEATADTTPDQQEEADADAAAAQALSPADDTLDATSEATPLPNNLQTDDKIPEEAAQHDDMDNHQLDLDRGSSHLDPTTDKYIASQDDTPVTDSPQSLVPAYDPTSEDALLLLDSEPTLPENQDTTFTSDIMVLESGDVVQISDAVAEVKHLQDTERNPQLSSTQDGISSASTFPDYVAYGSTDRMLPSGSNDLPTQDADQGKAIQDPASDQDQGRNAKPFSSGIGIPAPSLLSAALQVPAGHIVVPAAVDPTQGNALAALQLLKVIEPDARAGDLCTRREYARWLVVASNSLSRNTYSKVYPAMYIENVSELAFDDVTTEDPDFPFIQGLAEAGLISSKLSRSDMNIAENIQDNHYFFSPDSPLSRQDLVSWKMALDKRQLPEVDKNSLYKTSGYIDIDKIDTAAWPALVADLGAEDQSITALAFGFTRLFQPDKPVTKGQAALALSTGDYAEVVMEELARIEADKIAEAAVNAHGALVAEVEKQINASFERELTREKEKIETLEKLAEEARAELDKLRAEREEEKNALLRGRATVESEIQVLSKLRCEVEEQLQNVLSKKVEINFEKNRIEKLQKEIENENQAAVQLQYELEVERKALSMARAWAEDEAKKAREHARALEEARNQWERQGIKVVVEAGLEDDASAGVTWANAGKEHPVDEAINRAESLLEKLKSFAGEMKVRSSHALERVMQYVRSLISSLKQRAAEARQGCADLGAAAASKAKNVSSEAKAFGSSVGDRSKKVVEECKDGLEKLVHRFKTD</sequence>
<dbReference type="InterPro" id="IPR001119">
    <property type="entry name" value="SLH_dom"/>
</dbReference>
<feature type="compositionally biased region" description="Polar residues" evidence="2">
    <location>
        <begin position="376"/>
        <end position="386"/>
    </location>
</feature>
<feature type="region of interest" description="Disordered" evidence="2">
    <location>
        <begin position="109"/>
        <end position="144"/>
    </location>
</feature>
<name>A0A9R1BV45_TRITD</name>
<evidence type="ECO:0000313" key="4">
    <source>
        <dbReference type="EMBL" id="VAI82225.1"/>
    </source>
</evidence>
<feature type="compositionally biased region" description="Polar residues" evidence="2">
    <location>
        <begin position="220"/>
        <end position="233"/>
    </location>
</feature>
<feature type="compositionally biased region" description="Polar residues" evidence="2">
    <location>
        <begin position="273"/>
        <end position="284"/>
    </location>
</feature>
<accession>A0A9R1BV45</accession>
<keyword evidence="1" id="KW-0175">Coiled coil</keyword>
<dbReference type="Proteomes" id="UP000324705">
    <property type="component" value="Chromosome 7B"/>
</dbReference>
<reference evidence="4 5" key="1">
    <citation type="submission" date="2017-09" db="EMBL/GenBank/DDBJ databases">
        <authorList>
            <consortium name="International Durum Wheat Genome Sequencing Consortium (IDWGSC)"/>
            <person name="Milanesi L."/>
        </authorList>
    </citation>
    <scope>NUCLEOTIDE SEQUENCE [LARGE SCALE GENOMIC DNA]</scope>
    <source>
        <strain evidence="5">cv. Svevo</strain>
    </source>
</reference>
<feature type="compositionally biased region" description="Basic and acidic residues" evidence="2">
    <location>
        <begin position="250"/>
        <end position="266"/>
    </location>
</feature>
<evidence type="ECO:0000256" key="2">
    <source>
        <dbReference type="SAM" id="MobiDB-lite"/>
    </source>
</evidence>
<feature type="region of interest" description="Disordered" evidence="2">
    <location>
        <begin position="250"/>
        <end position="285"/>
    </location>
</feature>
<keyword evidence="5" id="KW-1185">Reference proteome</keyword>
<protein>
    <recommendedName>
        <fullName evidence="3">SLH domain-containing protein</fullName>
    </recommendedName>
</protein>
<dbReference type="EMBL" id="LT934124">
    <property type="protein sequence ID" value="VAI82225.1"/>
    <property type="molecule type" value="Genomic_DNA"/>
</dbReference>
<dbReference type="AlphaFoldDB" id="A0A9R1BV45"/>
<gene>
    <name evidence="4" type="ORF">TRITD_7Bv1G000110</name>
</gene>